<proteinExistence type="predicted"/>
<dbReference type="InterPro" id="IPR036457">
    <property type="entry name" value="PPM-type-like_dom_sf"/>
</dbReference>
<dbReference type="PANTHER" id="PTHR47992">
    <property type="entry name" value="PROTEIN PHOSPHATASE"/>
    <property type="match status" value="1"/>
</dbReference>
<dbReference type="Gene3D" id="3.60.40.10">
    <property type="entry name" value="PPM-type phosphatase domain"/>
    <property type="match status" value="1"/>
</dbReference>
<name>A0A481YXU4_9VIRU</name>
<dbReference type="Pfam" id="PF00481">
    <property type="entry name" value="PP2C"/>
    <property type="match status" value="1"/>
</dbReference>
<sequence length="269" mass="30446">MVLLSVKSIQGRREYMEDRYAYLEDKGIIIAMICDGHGGYQVAAETIKNLPQLILDALHKTQGNYVKHSEAIRSTIMNWGSDMRTHHSGSTLTGVVMKNDTIYIFNLGDSRTCMKLAPSTFIYMLKPSFNFRGVFMDRILVDYAQPQFFCTTDHDGESDEYTRVNSSGGKIVGKRLNGILSVTRALGDEDVGPGISYVPDVYWVKKERVIGPILMYSDGIYEPQRSNNVNFDDRNLYYIANRFNTDVLVTYAYNKGSDDNLTAMLVSFK</sequence>
<dbReference type="InterPro" id="IPR001932">
    <property type="entry name" value="PPM-type_phosphatase-like_dom"/>
</dbReference>
<dbReference type="InterPro" id="IPR015655">
    <property type="entry name" value="PP2C"/>
</dbReference>
<dbReference type="SUPFAM" id="SSF81606">
    <property type="entry name" value="PP2C-like"/>
    <property type="match status" value="1"/>
</dbReference>
<dbReference type="PROSITE" id="PS51746">
    <property type="entry name" value="PPM_2"/>
    <property type="match status" value="1"/>
</dbReference>
<evidence type="ECO:0000313" key="2">
    <source>
        <dbReference type="EMBL" id="QBK87635.1"/>
    </source>
</evidence>
<dbReference type="GO" id="GO:0004722">
    <property type="term" value="F:protein serine/threonine phosphatase activity"/>
    <property type="evidence" value="ECO:0007669"/>
    <property type="project" value="InterPro"/>
</dbReference>
<evidence type="ECO:0000259" key="1">
    <source>
        <dbReference type="PROSITE" id="PS51746"/>
    </source>
</evidence>
<organism evidence="2">
    <name type="scientific">Marseillevirus LCMAC201</name>
    <dbReference type="NCBI Taxonomy" id="2506605"/>
    <lineage>
        <taxon>Viruses</taxon>
        <taxon>Varidnaviria</taxon>
        <taxon>Bamfordvirae</taxon>
        <taxon>Nucleocytoviricota</taxon>
        <taxon>Megaviricetes</taxon>
        <taxon>Pimascovirales</taxon>
        <taxon>Pimascovirales incertae sedis</taxon>
        <taxon>Marseilleviridae</taxon>
    </lineage>
</organism>
<dbReference type="EMBL" id="MK500364">
    <property type="protein sequence ID" value="QBK87635.1"/>
    <property type="molecule type" value="Genomic_DNA"/>
</dbReference>
<protein>
    <submittedName>
        <fullName evidence="2">Protein phosphatase 2C</fullName>
    </submittedName>
</protein>
<reference evidence="2" key="1">
    <citation type="journal article" date="2019" name="MBio">
        <title>Virus Genomes from Deep Sea Sediments Expand the Ocean Megavirome and Support Independent Origins of Viral Gigantism.</title>
        <authorList>
            <person name="Backstrom D."/>
            <person name="Yutin N."/>
            <person name="Jorgensen S.L."/>
            <person name="Dharamshi J."/>
            <person name="Homa F."/>
            <person name="Zaremba-Niedwiedzka K."/>
            <person name="Spang A."/>
            <person name="Wolf Y.I."/>
            <person name="Koonin E.V."/>
            <person name="Ettema T.J."/>
        </authorList>
    </citation>
    <scope>NUCLEOTIDE SEQUENCE</scope>
</reference>
<accession>A0A481YXU4</accession>
<feature type="domain" description="PPM-type phosphatase" evidence="1">
    <location>
        <begin position="3"/>
        <end position="268"/>
    </location>
</feature>
<gene>
    <name evidence="2" type="ORF">LCMAC201_05480</name>
</gene>
<dbReference type="CDD" id="cd00143">
    <property type="entry name" value="PP2Cc"/>
    <property type="match status" value="1"/>
</dbReference>
<dbReference type="SMART" id="SM00332">
    <property type="entry name" value="PP2Cc"/>
    <property type="match status" value="1"/>
</dbReference>